<evidence type="ECO:0000256" key="7">
    <source>
        <dbReference type="HAMAP-Rule" id="MF_00523"/>
    </source>
</evidence>
<dbReference type="PANTHER" id="PTHR43378">
    <property type="entry name" value="UDP-3-O-ACYLGLUCOSAMINE N-ACYLTRANSFERASE"/>
    <property type="match status" value="1"/>
</dbReference>
<comment type="function">
    <text evidence="7">Catalyzes the N-acylation of UDP-3-O-acylglucosamine using 3-hydroxyacyl-ACP as the acyl donor. Is involved in the biosynthesis of lipid A, a phosphorylated glycolipid that anchors the lipopolysaccharide to the outer membrane of the cell.</text>
</comment>
<name>A0A117MK33_CHLLI</name>
<evidence type="ECO:0000256" key="2">
    <source>
        <dbReference type="ARBA" id="ARBA00022556"/>
    </source>
</evidence>
<comment type="pathway">
    <text evidence="7">Bacterial outer membrane biogenesis; LPS lipid A biosynthesis.</text>
</comment>
<dbReference type="HAMAP" id="MF_00523">
    <property type="entry name" value="LpxD"/>
    <property type="match status" value="1"/>
</dbReference>
<sequence>MIISEIRDYLGHFFPGIELHGASDMIITGPAKIEDARSGEVSFISNEKYVRFLDTTSASLVIVGSSVPLDAYIEKTSFIRVRDPYTAFMLLLQRFSKPRSVALPGIADTAMLGSNVRIGSNVAIGDYAVIGDRCSIGDNVVIGPHAVLLHDVSVGNDTVINPHVICYDGSVIGCRVIIHSGSVIGADGFGFAPQADGSYLKIPQMGIVEIGDDTEIGANATIDRATMGSTVIGRGVKIDNHVQIAHNCRIGDHTVIAAQAGISGSVTLGSFCMIGGQAGLAGHLELADRTHVAAQAGISKSFLQQGVSLRGYPAQPMREQLKQEALVRGLGSMKARLDALEAEVRLIRKS</sequence>
<evidence type="ECO:0000256" key="5">
    <source>
        <dbReference type="ARBA" id="ARBA00023098"/>
    </source>
</evidence>
<evidence type="ECO:0000313" key="9">
    <source>
        <dbReference type="EMBL" id="KUL21747.1"/>
    </source>
</evidence>
<dbReference type="GO" id="GO:0103118">
    <property type="term" value="F:UDP-3-O-[(3R)-3-hydroxyacyl]-glucosamine N-acyltransferase activity"/>
    <property type="evidence" value="ECO:0007669"/>
    <property type="project" value="UniProtKB-EC"/>
</dbReference>
<dbReference type="EC" id="2.3.1.191" evidence="7"/>
<keyword evidence="5 7" id="KW-0443">Lipid metabolism</keyword>
<evidence type="ECO:0000256" key="4">
    <source>
        <dbReference type="ARBA" id="ARBA00022737"/>
    </source>
</evidence>
<evidence type="ECO:0000256" key="1">
    <source>
        <dbReference type="ARBA" id="ARBA00022516"/>
    </source>
</evidence>
<comment type="similarity">
    <text evidence="7">Belongs to the transferase hexapeptide repeat family. LpxD subfamily.</text>
</comment>
<dbReference type="GO" id="GO:0016020">
    <property type="term" value="C:membrane"/>
    <property type="evidence" value="ECO:0007669"/>
    <property type="project" value="GOC"/>
</dbReference>
<feature type="domain" description="UDP-3-O-[3-hydroxymyristoyl] glucosamine N-acyltransferase non-repeat region" evidence="8">
    <location>
        <begin position="24"/>
        <end position="93"/>
    </location>
</feature>
<comment type="subunit">
    <text evidence="7">Homotrimer.</text>
</comment>
<keyword evidence="3 7" id="KW-0808">Transferase</keyword>
<dbReference type="InterPro" id="IPR011004">
    <property type="entry name" value="Trimer_LpxA-like_sf"/>
</dbReference>
<evidence type="ECO:0000259" key="8">
    <source>
        <dbReference type="Pfam" id="PF04613"/>
    </source>
</evidence>
<dbReference type="PROSITE" id="PS00101">
    <property type="entry name" value="HEXAPEP_TRANSFERASES"/>
    <property type="match status" value="2"/>
</dbReference>
<dbReference type="InterPro" id="IPR020573">
    <property type="entry name" value="UDP_GlcNAc_AcTrfase_non-rep"/>
</dbReference>
<dbReference type="NCBIfam" id="TIGR01853">
    <property type="entry name" value="lipid_A_lpxD"/>
    <property type="match status" value="1"/>
</dbReference>
<keyword evidence="1 7" id="KW-0444">Lipid biosynthesis</keyword>
<comment type="catalytic activity">
    <reaction evidence="7">
        <text>a UDP-3-O-[(3R)-3-hydroxyacyl]-alpha-D-glucosamine + a (3R)-hydroxyacyl-[ACP] = a UDP-2-N,3-O-bis[(3R)-3-hydroxyacyl]-alpha-D-glucosamine + holo-[ACP] + H(+)</text>
        <dbReference type="Rhea" id="RHEA:53836"/>
        <dbReference type="Rhea" id="RHEA-COMP:9685"/>
        <dbReference type="Rhea" id="RHEA-COMP:9945"/>
        <dbReference type="ChEBI" id="CHEBI:15378"/>
        <dbReference type="ChEBI" id="CHEBI:64479"/>
        <dbReference type="ChEBI" id="CHEBI:78827"/>
        <dbReference type="ChEBI" id="CHEBI:137740"/>
        <dbReference type="ChEBI" id="CHEBI:137748"/>
        <dbReference type="EC" id="2.3.1.191"/>
    </reaction>
</comment>
<dbReference type="UniPathway" id="UPA00973"/>
<dbReference type="Proteomes" id="UP000053937">
    <property type="component" value="Unassembled WGS sequence"/>
</dbReference>
<dbReference type="Gene3D" id="2.160.10.10">
    <property type="entry name" value="Hexapeptide repeat proteins"/>
    <property type="match status" value="1"/>
</dbReference>
<dbReference type="GO" id="GO:0016410">
    <property type="term" value="F:N-acyltransferase activity"/>
    <property type="evidence" value="ECO:0007669"/>
    <property type="project" value="InterPro"/>
</dbReference>
<protein>
    <recommendedName>
        <fullName evidence="7">UDP-3-O-acylglucosamine N-acyltransferase</fullName>
        <ecNumber evidence="7">2.3.1.191</ecNumber>
    </recommendedName>
</protein>
<dbReference type="InterPro" id="IPR007691">
    <property type="entry name" value="LpxD"/>
</dbReference>
<organism evidence="9 10">
    <name type="scientific">Chlorobium limicola</name>
    <dbReference type="NCBI Taxonomy" id="1092"/>
    <lineage>
        <taxon>Bacteria</taxon>
        <taxon>Pseudomonadati</taxon>
        <taxon>Chlorobiota</taxon>
        <taxon>Chlorobiia</taxon>
        <taxon>Chlorobiales</taxon>
        <taxon>Chlorobiaceae</taxon>
        <taxon>Chlorobium/Pelodictyon group</taxon>
        <taxon>Chlorobium</taxon>
    </lineage>
</organism>
<dbReference type="EMBL" id="LMBR01000203">
    <property type="protein sequence ID" value="KUL21747.1"/>
    <property type="molecule type" value="Genomic_DNA"/>
</dbReference>
<dbReference type="Pfam" id="PF00132">
    <property type="entry name" value="Hexapep"/>
    <property type="match status" value="2"/>
</dbReference>
<dbReference type="Pfam" id="PF04613">
    <property type="entry name" value="LpxD"/>
    <property type="match status" value="1"/>
</dbReference>
<dbReference type="GO" id="GO:0009245">
    <property type="term" value="P:lipid A biosynthetic process"/>
    <property type="evidence" value="ECO:0007669"/>
    <property type="project" value="UniProtKB-UniRule"/>
</dbReference>
<keyword evidence="2 7" id="KW-0441">Lipid A biosynthesis</keyword>
<feature type="active site" description="Proton acceptor" evidence="7">
    <location>
        <position position="246"/>
    </location>
</feature>
<evidence type="ECO:0000256" key="6">
    <source>
        <dbReference type="ARBA" id="ARBA00023315"/>
    </source>
</evidence>
<keyword evidence="6 7" id="KW-0012">Acyltransferase</keyword>
<dbReference type="InterPro" id="IPR001451">
    <property type="entry name" value="Hexapep"/>
</dbReference>
<dbReference type="PANTHER" id="PTHR43378:SF2">
    <property type="entry name" value="UDP-3-O-ACYLGLUCOSAMINE N-ACYLTRANSFERASE 1, MITOCHONDRIAL-RELATED"/>
    <property type="match status" value="1"/>
</dbReference>
<comment type="caution">
    <text evidence="9">The sequence shown here is derived from an EMBL/GenBank/DDBJ whole genome shotgun (WGS) entry which is preliminary data.</text>
</comment>
<dbReference type="RefSeq" id="WP_059139367.1">
    <property type="nucleotide sequence ID" value="NZ_LMBR01000203.1"/>
</dbReference>
<gene>
    <name evidence="7" type="primary">lpxD</name>
    <name evidence="9" type="ORF">ASB62_07945</name>
</gene>
<keyword evidence="10" id="KW-1185">Reference proteome</keyword>
<dbReference type="Gene3D" id="3.40.1390.10">
    <property type="entry name" value="MurE/MurF, N-terminal domain"/>
    <property type="match status" value="1"/>
</dbReference>
<keyword evidence="4 7" id="KW-0677">Repeat</keyword>
<dbReference type="InterPro" id="IPR018357">
    <property type="entry name" value="Hexapep_transf_CS"/>
</dbReference>
<proteinExistence type="inferred from homology"/>
<accession>A0A117MK33</accession>
<dbReference type="NCBIfam" id="NF002060">
    <property type="entry name" value="PRK00892.1"/>
    <property type="match status" value="1"/>
</dbReference>
<evidence type="ECO:0000313" key="10">
    <source>
        <dbReference type="Proteomes" id="UP000053937"/>
    </source>
</evidence>
<dbReference type="CDD" id="cd03352">
    <property type="entry name" value="LbH_LpxD"/>
    <property type="match status" value="1"/>
</dbReference>
<dbReference type="OrthoDB" id="9784739at2"/>
<dbReference type="SUPFAM" id="SSF51161">
    <property type="entry name" value="Trimeric LpxA-like enzymes"/>
    <property type="match status" value="1"/>
</dbReference>
<reference evidence="9 10" key="1">
    <citation type="submission" date="2015-10" db="EMBL/GenBank/DDBJ databases">
        <title>Draft Genome Sequence of Chlorobium limicola strain Frasassi Growing under Artificial Lighting in the Frasassi Cave System.</title>
        <authorList>
            <person name="Mansor M."/>
            <person name="Macalady J."/>
        </authorList>
    </citation>
    <scope>NUCLEOTIDE SEQUENCE [LARGE SCALE GENOMIC DNA]</scope>
    <source>
        <strain evidence="9 10">Frasassi</strain>
    </source>
</reference>
<dbReference type="AlphaFoldDB" id="A0A117MK33"/>
<evidence type="ECO:0000256" key="3">
    <source>
        <dbReference type="ARBA" id="ARBA00022679"/>
    </source>
</evidence>